<dbReference type="InterPro" id="IPR004480">
    <property type="entry name" value="Monothiol_GRX-rel"/>
</dbReference>
<keyword evidence="6" id="KW-1185">Reference proteome</keyword>
<dbReference type="InterPro" id="IPR013766">
    <property type="entry name" value="Thioredoxin_domain"/>
</dbReference>
<organism evidence="5 6">
    <name type="scientific">Cryptolaemus montrouzieri</name>
    <dbReference type="NCBI Taxonomy" id="559131"/>
    <lineage>
        <taxon>Eukaryota</taxon>
        <taxon>Metazoa</taxon>
        <taxon>Ecdysozoa</taxon>
        <taxon>Arthropoda</taxon>
        <taxon>Hexapoda</taxon>
        <taxon>Insecta</taxon>
        <taxon>Pterygota</taxon>
        <taxon>Neoptera</taxon>
        <taxon>Endopterygota</taxon>
        <taxon>Coleoptera</taxon>
        <taxon>Polyphaga</taxon>
        <taxon>Cucujiformia</taxon>
        <taxon>Coccinelloidea</taxon>
        <taxon>Coccinellidae</taxon>
        <taxon>Scymninae</taxon>
        <taxon>Scymnini</taxon>
        <taxon>Cryptolaemus</taxon>
    </lineage>
</organism>
<keyword evidence="2" id="KW-0408">Iron</keyword>
<dbReference type="FunFam" id="3.40.30.10:FF:000012">
    <property type="entry name" value="Monothiol glutaredoxin"/>
    <property type="match status" value="1"/>
</dbReference>
<keyword evidence="3" id="KW-0411">Iron-sulfur</keyword>
<evidence type="ECO:0000313" key="5">
    <source>
        <dbReference type="EMBL" id="KAL3276538.1"/>
    </source>
</evidence>
<reference evidence="5 6" key="1">
    <citation type="journal article" date="2021" name="BMC Biol.">
        <title>Horizontally acquired antibacterial genes associated with adaptive radiation of ladybird beetles.</title>
        <authorList>
            <person name="Li H.S."/>
            <person name="Tang X.F."/>
            <person name="Huang Y.H."/>
            <person name="Xu Z.Y."/>
            <person name="Chen M.L."/>
            <person name="Du X.Y."/>
            <person name="Qiu B.Y."/>
            <person name="Chen P.T."/>
            <person name="Zhang W."/>
            <person name="Slipinski A."/>
            <person name="Escalona H.E."/>
            <person name="Waterhouse R.M."/>
            <person name="Zwick A."/>
            <person name="Pang H."/>
        </authorList>
    </citation>
    <scope>NUCLEOTIDE SEQUENCE [LARGE SCALE GENOMIC DNA]</scope>
    <source>
        <strain evidence="5">SYSU2018</strain>
    </source>
</reference>
<dbReference type="NCBIfam" id="TIGR00365">
    <property type="entry name" value="Grx4 family monothiol glutaredoxin"/>
    <property type="match status" value="1"/>
</dbReference>
<proteinExistence type="predicted"/>
<comment type="caution">
    <text evidence="5">The sequence shown here is derived from an EMBL/GenBank/DDBJ whole genome shotgun (WGS) entry which is preliminary data.</text>
</comment>
<dbReference type="Pfam" id="PF00085">
    <property type="entry name" value="Thioredoxin"/>
    <property type="match status" value="1"/>
</dbReference>
<dbReference type="PANTHER" id="PTHR10293">
    <property type="entry name" value="GLUTAREDOXIN FAMILY MEMBER"/>
    <property type="match status" value="1"/>
</dbReference>
<dbReference type="EMBL" id="JABFTP020000103">
    <property type="protein sequence ID" value="KAL3276538.1"/>
    <property type="molecule type" value="Genomic_DNA"/>
</dbReference>
<sequence>MPSVLKDSPEFIEATSDAKLTVVHFSADWAEQCKQIDDLLDLLSKQEEYSNVKFAKCQAESLSEISLKYKIDAVPSVLLFRSGKQVDRIDGADPRTITDKIKKYNNAEPLEERLKKLINTSKVMLFMKGNRNQPRCGFSKQIIEILNNTGTSYETFDILTDEEVRQGLKTYSDWPTYPQLYINGELVGGLDIVKDLVTSGELSRMINA</sequence>
<gene>
    <name evidence="5" type="ORF">HHI36_011913</name>
</gene>
<evidence type="ECO:0000256" key="3">
    <source>
        <dbReference type="ARBA" id="ARBA00023014"/>
    </source>
</evidence>
<evidence type="ECO:0000259" key="4">
    <source>
        <dbReference type="PROSITE" id="PS51352"/>
    </source>
</evidence>
<dbReference type="PROSITE" id="PS51354">
    <property type="entry name" value="GLUTAREDOXIN_2"/>
    <property type="match status" value="1"/>
</dbReference>
<dbReference type="Pfam" id="PF00462">
    <property type="entry name" value="Glutaredoxin"/>
    <property type="match status" value="1"/>
</dbReference>
<name>A0ABD2NCP9_9CUCU</name>
<dbReference type="AlphaFoldDB" id="A0ABD2NCP9"/>
<evidence type="ECO:0000313" key="6">
    <source>
        <dbReference type="Proteomes" id="UP001516400"/>
    </source>
</evidence>
<dbReference type="CDD" id="cd03028">
    <property type="entry name" value="GRX_PICOT_like"/>
    <property type="match status" value="1"/>
</dbReference>
<dbReference type="Gene3D" id="3.40.30.10">
    <property type="entry name" value="Glutaredoxin"/>
    <property type="match status" value="2"/>
</dbReference>
<dbReference type="PANTHER" id="PTHR10293:SF73">
    <property type="entry name" value="GLUTAREDOXIN-3"/>
    <property type="match status" value="1"/>
</dbReference>
<dbReference type="PROSITE" id="PS51352">
    <property type="entry name" value="THIOREDOXIN_2"/>
    <property type="match status" value="1"/>
</dbReference>
<dbReference type="GO" id="GO:0046872">
    <property type="term" value="F:metal ion binding"/>
    <property type="evidence" value="ECO:0007669"/>
    <property type="project" value="UniProtKB-KW"/>
</dbReference>
<keyword evidence="1" id="KW-0479">Metal-binding</keyword>
<dbReference type="InterPro" id="IPR036249">
    <property type="entry name" value="Thioredoxin-like_sf"/>
</dbReference>
<dbReference type="GO" id="GO:0051536">
    <property type="term" value="F:iron-sulfur cluster binding"/>
    <property type="evidence" value="ECO:0007669"/>
    <property type="project" value="UniProtKB-KW"/>
</dbReference>
<accession>A0ABD2NCP9</accession>
<dbReference type="InterPro" id="IPR033658">
    <property type="entry name" value="GRX_PICOT-like"/>
</dbReference>
<evidence type="ECO:0000256" key="2">
    <source>
        <dbReference type="ARBA" id="ARBA00023004"/>
    </source>
</evidence>
<protein>
    <recommendedName>
        <fullName evidence="4">Thioredoxin domain-containing protein</fullName>
    </recommendedName>
</protein>
<dbReference type="CDD" id="cd02984">
    <property type="entry name" value="TRX_PICOT"/>
    <property type="match status" value="1"/>
</dbReference>
<dbReference type="SUPFAM" id="SSF52833">
    <property type="entry name" value="Thioredoxin-like"/>
    <property type="match status" value="2"/>
</dbReference>
<feature type="domain" description="Thioredoxin" evidence="4">
    <location>
        <begin position="1"/>
        <end position="119"/>
    </location>
</feature>
<dbReference type="InterPro" id="IPR002109">
    <property type="entry name" value="Glutaredoxin"/>
</dbReference>
<dbReference type="Proteomes" id="UP001516400">
    <property type="component" value="Unassembled WGS sequence"/>
</dbReference>
<evidence type="ECO:0000256" key="1">
    <source>
        <dbReference type="ARBA" id="ARBA00022723"/>
    </source>
</evidence>